<feature type="region of interest" description="Disordered" evidence="1">
    <location>
        <begin position="1"/>
        <end position="23"/>
    </location>
</feature>
<gene>
    <name evidence="3" type="ORF">KB893_001470</name>
    <name evidence="2" type="ORF">KB893_03425</name>
</gene>
<dbReference type="AlphaFoldDB" id="A0A8J8AYV6"/>
<evidence type="ECO:0000313" key="3">
    <source>
        <dbReference type="EMBL" id="MBS7455804.1"/>
    </source>
</evidence>
<dbReference type="Proteomes" id="UP000675747">
    <property type="component" value="Unassembled WGS sequence"/>
</dbReference>
<dbReference type="NCBIfam" id="TIGR01837">
    <property type="entry name" value="PHA_granule_1"/>
    <property type="match status" value="1"/>
</dbReference>
<dbReference type="PANTHER" id="PTHR38664">
    <property type="entry name" value="SLR0058 PROTEIN"/>
    <property type="match status" value="1"/>
</dbReference>
<reference evidence="2" key="2">
    <citation type="submission" date="2021-04" db="EMBL/GenBank/DDBJ databases">
        <authorList>
            <person name="Karlyshev A.V."/>
        </authorList>
    </citation>
    <scope>NUCLEOTIDE SEQUENCE</scope>
    <source>
        <strain evidence="2">LMG 29479</strain>
    </source>
</reference>
<accession>A0A8J8AYV6</accession>
<evidence type="ECO:0000313" key="4">
    <source>
        <dbReference type="Proteomes" id="UP000675747"/>
    </source>
</evidence>
<dbReference type="Pfam" id="PF05597">
    <property type="entry name" value="Phasin"/>
    <property type="match status" value="1"/>
</dbReference>
<reference evidence="3 4" key="1">
    <citation type="journal article" date="2021" name="Microbiol. Resour. Announc.">
        <title>Draft Genome Sequence of Coralloluteibacterium stylophorae LMG 29479T.</title>
        <authorList>
            <person name="Karlyshev A.V."/>
            <person name="Kudryashova E.B."/>
            <person name="Ariskina E.V."/>
            <person name="Conroy A.P."/>
            <person name="Abidueva E.Y."/>
        </authorList>
    </citation>
    <scope>NUCLEOTIDE SEQUENCE [LARGE SCALE GENOMIC DNA]</scope>
    <source>
        <strain evidence="3 4">LMG 29479</strain>
    </source>
</reference>
<dbReference type="PANTHER" id="PTHR38664:SF1">
    <property type="entry name" value="SLR0058 PROTEIN"/>
    <property type="match status" value="1"/>
</dbReference>
<comment type="caution">
    <text evidence="2">The sequence shown here is derived from an EMBL/GenBank/DDBJ whole genome shotgun (WGS) entry which is preliminary data.</text>
</comment>
<proteinExistence type="predicted"/>
<protein>
    <submittedName>
        <fullName evidence="2">Phasin family protein</fullName>
    </submittedName>
</protein>
<dbReference type="InterPro" id="IPR008769">
    <property type="entry name" value="PhaF_PhaI"/>
</dbReference>
<feature type="region of interest" description="Disordered" evidence="1">
    <location>
        <begin position="136"/>
        <end position="178"/>
    </location>
</feature>
<evidence type="ECO:0000313" key="2">
    <source>
        <dbReference type="EMBL" id="MBR0561578.1"/>
    </source>
</evidence>
<organism evidence="2">
    <name type="scientific">Coralloluteibacterium stylophorae</name>
    <dbReference type="NCBI Taxonomy" id="1776034"/>
    <lineage>
        <taxon>Bacteria</taxon>
        <taxon>Pseudomonadati</taxon>
        <taxon>Pseudomonadota</taxon>
        <taxon>Gammaproteobacteria</taxon>
        <taxon>Lysobacterales</taxon>
        <taxon>Lysobacteraceae</taxon>
        <taxon>Coralloluteibacterium</taxon>
    </lineage>
</organism>
<dbReference type="EMBL" id="JAGQFT010000014">
    <property type="protein sequence ID" value="MBR0561578.1"/>
    <property type="molecule type" value="Genomic_DNA"/>
</dbReference>
<dbReference type="RefSeq" id="WP_211925547.1">
    <property type="nucleotide sequence ID" value="NZ_JAGQFT020000001.1"/>
</dbReference>
<feature type="compositionally biased region" description="Polar residues" evidence="1">
    <location>
        <begin position="13"/>
        <end position="23"/>
    </location>
</feature>
<name>A0A8J8AYV6_9GAMM</name>
<dbReference type="EMBL" id="JAGQFT020000001">
    <property type="protein sequence ID" value="MBS7455804.1"/>
    <property type="molecule type" value="Genomic_DNA"/>
</dbReference>
<sequence length="178" mass="19055">MSDRTTSRRRSGKTPSPQSISDSAQQVWLAGLGALGRAQQEGARLFETLVREGAEAQQRTRGAASEGLEQMREAVDAQVGQARGSAGEAWERIEAAFDERMARAMLRLGIPRRVELDALTARVDALSAEVAALRARPAARATRKAPAVKRAPVAPTKSAARKSALRTRPASGRTGNQD</sequence>
<keyword evidence="4" id="KW-1185">Reference proteome</keyword>
<evidence type="ECO:0000256" key="1">
    <source>
        <dbReference type="SAM" id="MobiDB-lite"/>
    </source>
</evidence>
<feature type="region of interest" description="Disordered" evidence="1">
    <location>
        <begin position="53"/>
        <end position="72"/>
    </location>
</feature>